<sequence>MNGELPVTGAARRRAVLAAVALLAAALALLLTRPSDSDASFTDTENARTTVTALSMPAPTVTGCTVQTTTGSKGPVFQSVTLSWTSPFSGASTVTAASAKKSGTVPSSSIVADGSSGGAYAYHVTLSQTQLSSLVGNVSNSTTTLTIQDTLPGGTWTSPTSTRTLTVGASGLNASCS</sequence>
<evidence type="ECO:0000313" key="1">
    <source>
        <dbReference type="EMBL" id="MDQ4214297.1"/>
    </source>
</evidence>
<keyword evidence="2" id="KW-1185">Reference proteome</keyword>
<name>A0ABU0XHC4_9MICO</name>
<comment type="caution">
    <text evidence="1">The sequence shown here is derived from an EMBL/GenBank/DDBJ whole genome shotgun (WGS) entry which is preliminary data.</text>
</comment>
<evidence type="ECO:0008006" key="3">
    <source>
        <dbReference type="Google" id="ProtNLM"/>
    </source>
</evidence>
<protein>
    <recommendedName>
        <fullName evidence="3">Ig-like domain-containing protein</fullName>
    </recommendedName>
</protein>
<dbReference type="Proteomes" id="UP001230289">
    <property type="component" value="Unassembled WGS sequence"/>
</dbReference>
<gene>
    <name evidence="1" type="ORF">RBR11_10260</name>
</gene>
<accession>A0ABU0XHC4</accession>
<organism evidence="1 2">
    <name type="scientific">Microbacterium capsulatum</name>
    <dbReference type="NCBI Taxonomy" id="3041921"/>
    <lineage>
        <taxon>Bacteria</taxon>
        <taxon>Bacillati</taxon>
        <taxon>Actinomycetota</taxon>
        <taxon>Actinomycetes</taxon>
        <taxon>Micrococcales</taxon>
        <taxon>Microbacteriaceae</taxon>
        <taxon>Microbacterium</taxon>
    </lineage>
</organism>
<reference evidence="1 2" key="1">
    <citation type="submission" date="2023-08" db="EMBL/GenBank/DDBJ databases">
        <title>Microbacterium sp. nov., isolated from a waste landfill.</title>
        <authorList>
            <person name="Wen W."/>
        </authorList>
    </citation>
    <scope>NUCLEOTIDE SEQUENCE [LARGE SCALE GENOMIC DNA]</scope>
    <source>
        <strain evidence="1 2">ASV81</strain>
    </source>
</reference>
<dbReference type="RefSeq" id="WP_308489233.1">
    <property type="nucleotide sequence ID" value="NZ_JAVFCB010000005.1"/>
</dbReference>
<evidence type="ECO:0000313" key="2">
    <source>
        <dbReference type="Proteomes" id="UP001230289"/>
    </source>
</evidence>
<proteinExistence type="predicted"/>
<dbReference type="EMBL" id="JAVFCB010000005">
    <property type="protein sequence ID" value="MDQ4214297.1"/>
    <property type="molecule type" value="Genomic_DNA"/>
</dbReference>